<evidence type="ECO:0000313" key="2">
    <source>
        <dbReference type="EMBL" id="KEQ91491.1"/>
    </source>
</evidence>
<evidence type="ECO:0000256" key="1">
    <source>
        <dbReference type="SAM" id="SignalP"/>
    </source>
</evidence>
<protein>
    <recommendedName>
        <fullName evidence="4">Secreted protein</fullName>
    </recommendedName>
</protein>
<accession>A0A074YXB6</accession>
<dbReference type="Proteomes" id="UP000030641">
    <property type="component" value="Unassembled WGS sequence"/>
</dbReference>
<dbReference type="HOGENOM" id="CLU_2263243_0_0_1"/>
<name>A0A074YXB6_AURSE</name>
<dbReference type="EMBL" id="KL584778">
    <property type="protein sequence ID" value="KEQ91491.1"/>
    <property type="molecule type" value="Genomic_DNA"/>
</dbReference>
<proteinExistence type="predicted"/>
<organism evidence="2 3">
    <name type="scientific">Aureobasidium subglaciale (strain EXF-2481)</name>
    <name type="common">Aureobasidium pullulans var. subglaciale</name>
    <dbReference type="NCBI Taxonomy" id="1043005"/>
    <lineage>
        <taxon>Eukaryota</taxon>
        <taxon>Fungi</taxon>
        <taxon>Dikarya</taxon>
        <taxon>Ascomycota</taxon>
        <taxon>Pezizomycotina</taxon>
        <taxon>Dothideomycetes</taxon>
        <taxon>Dothideomycetidae</taxon>
        <taxon>Dothideales</taxon>
        <taxon>Saccotheciaceae</taxon>
        <taxon>Aureobasidium</taxon>
    </lineage>
</organism>
<dbReference type="InParanoid" id="A0A074YXB6"/>
<sequence>MPASVHLSHALLFLKTLLCRLASIILSRQYLVPSRSQLANVSAAVSSSLESVVHVENKIEPTHLVQFPTESVQKFWVALWPYTHEELDVPGLLSADLWHIMSL</sequence>
<evidence type="ECO:0000313" key="3">
    <source>
        <dbReference type="Proteomes" id="UP000030641"/>
    </source>
</evidence>
<dbReference type="AlphaFoldDB" id="A0A074YXB6"/>
<feature type="chain" id="PRO_5001703747" description="Secreted protein" evidence="1">
    <location>
        <begin position="28"/>
        <end position="103"/>
    </location>
</feature>
<evidence type="ECO:0008006" key="4">
    <source>
        <dbReference type="Google" id="ProtNLM"/>
    </source>
</evidence>
<keyword evidence="1" id="KW-0732">Signal</keyword>
<reference evidence="2 3" key="1">
    <citation type="journal article" date="2014" name="BMC Genomics">
        <title>Genome sequencing of four Aureobasidium pullulans varieties: biotechnological potential, stress tolerance, and description of new species.</title>
        <authorList>
            <person name="Gostin Ar C."/>
            <person name="Ohm R.A."/>
            <person name="Kogej T."/>
            <person name="Sonjak S."/>
            <person name="Turk M."/>
            <person name="Zajc J."/>
            <person name="Zalar P."/>
            <person name="Grube M."/>
            <person name="Sun H."/>
            <person name="Han J."/>
            <person name="Sharma A."/>
            <person name="Chiniquy J."/>
            <person name="Ngan C.Y."/>
            <person name="Lipzen A."/>
            <person name="Barry K."/>
            <person name="Grigoriev I.V."/>
            <person name="Gunde-Cimerman N."/>
        </authorList>
    </citation>
    <scope>NUCLEOTIDE SEQUENCE [LARGE SCALE GENOMIC DNA]</scope>
    <source>
        <strain evidence="2 3">EXF-2481</strain>
    </source>
</reference>
<dbReference type="GeneID" id="25367585"/>
<gene>
    <name evidence="2" type="ORF">AUEXF2481DRAFT_44087</name>
</gene>
<keyword evidence="3" id="KW-1185">Reference proteome</keyword>
<dbReference type="RefSeq" id="XP_013339945.1">
    <property type="nucleotide sequence ID" value="XM_013484491.1"/>
</dbReference>
<feature type="signal peptide" evidence="1">
    <location>
        <begin position="1"/>
        <end position="27"/>
    </location>
</feature>